<keyword evidence="8" id="KW-0408">Iron</keyword>
<dbReference type="InterPro" id="IPR004628">
    <property type="entry name" value="Man_deHydtase"/>
</dbReference>
<protein>
    <recommendedName>
        <fullName evidence="7">mannonate dehydratase</fullName>
        <ecNumber evidence="7">4.2.1.8</ecNumber>
    </recommendedName>
</protein>
<evidence type="ECO:0000256" key="1">
    <source>
        <dbReference type="ARBA" id="ARBA00001794"/>
    </source>
</evidence>
<dbReference type="PANTHER" id="PTHR30387:SF2">
    <property type="entry name" value="MANNONATE DEHYDRATASE"/>
    <property type="match status" value="1"/>
</dbReference>
<sequence length="359" mass="39732">MTSRREFIGSSAAVAALAASGVRLDAAPSGRQPGQRWDEACRWMKLSLAYFHAGGVKGRPERVAMARQMGVLGGVGGGGRNVAETRRDYEDAGLEWTVLEGVNLTRAQLGVDGRDEDIARFIDLIRDCAAVGQRIICYNWMPAVNWARSDTARVDRGGSLVTAFDIEKANTERTEYGDRFTHDDLWKNMEYFLRAVVPEAEKNDVHLALHPDDPPVARLRGIPRIITSIEALIRVTQIYPSKHNGLTFCQGSIASQGPDVDMPAAIRWFGERGLIHFVHFRDVRGTPTNFVEAWHDDGQNDMYSAMKAYHDVGYRGPIRPDHVPTVAGLEENTFPGYNNLGALFAVGYIKGLMEAVMKA</sequence>
<organism evidence="11 12">
    <name type="scientific">Luteitalea pratensis</name>
    <dbReference type="NCBI Taxonomy" id="1855912"/>
    <lineage>
        <taxon>Bacteria</taxon>
        <taxon>Pseudomonadati</taxon>
        <taxon>Acidobacteriota</taxon>
        <taxon>Vicinamibacteria</taxon>
        <taxon>Vicinamibacterales</taxon>
        <taxon>Vicinamibacteraceae</taxon>
        <taxon>Luteitalea</taxon>
    </lineage>
</organism>
<dbReference type="Proteomes" id="UP000076079">
    <property type="component" value="Chromosome"/>
</dbReference>
<dbReference type="OrthoDB" id="9780250at2"/>
<comment type="cofactor">
    <cofactor evidence="3">
        <name>Fe(2+)</name>
        <dbReference type="ChEBI" id="CHEBI:29033"/>
    </cofactor>
</comment>
<comment type="catalytic activity">
    <reaction evidence="1">
        <text>D-mannonate = 2-dehydro-3-deoxy-D-gluconate + H2O</text>
        <dbReference type="Rhea" id="RHEA:20097"/>
        <dbReference type="ChEBI" id="CHEBI:15377"/>
        <dbReference type="ChEBI" id="CHEBI:17767"/>
        <dbReference type="ChEBI" id="CHEBI:57990"/>
        <dbReference type="EC" id="4.2.1.8"/>
    </reaction>
</comment>
<dbReference type="GO" id="GO:0008927">
    <property type="term" value="F:mannonate dehydratase activity"/>
    <property type="evidence" value="ECO:0007669"/>
    <property type="project" value="UniProtKB-EC"/>
</dbReference>
<dbReference type="Gene3D" id="3.20.20.150">
    <property type="entry name" value="Divalent-metal-dependent TIM barrel enzymes"/>
    <property type="match status" value="1"/>
</dbReference>
<comment type="cofactor">
    <cofactor evidence="2">
        <name>Mn(2+)</name>
        <dbReference type="ChEBI" id="CHEBI:29035"/>
    </cofactor>
</comment>
<evidence type="ECO:0000256" key="8">
    <source>
        <dbReference type="ARBA" id="ARBA00023004"/>
    </source>
</evidence>
<evidence type="ECO:0000256" key="3">
    <source>
        <dbReference type="ARBA" id="ARBA00001954"/>
    </source>
</evidence>
<evidence type="ECO:0000256" key="7">
    <source>
        <dbReference type="ARBA" id="ARBA00012927"/>
    </source>
</evidence>
<dbReference type="InterPro" id="IPR036237">
    <property type="entry name" value="Xyl_isomerase-like_sf"/>
</dbReference>
<dbReference type="KEGG" id="abac:LuPra_02332"/>
<dbReference type="UniPathway" id="UPA00246"/>
<evidence type="ECO:0000256" key="10">
    <source>
        <dbReference type="ARBA" id="ARBA00023239"/>
    </source>
</evidence>
<reference evidence="12" key="2">
    <citation type="submission" date="2016-04" db="EMBL/GenBank/DDBJ databases">
        <title>First Complete Genome Sequence of a Subdivision 6 Acidobacterium.</title>
        <authorList>
            <person name="Huang S."/>
            <person name="Vieira S."/>
            <person name="Bunk B."/>
            <person name="Riedel T."/>
            <person name="Sproeer C."/>
            <person name="Overmann J."/>
        </authorList>
    </citation>
    <scope>NUCLEOTIDE SEQUENCE [LARGE SCALE GENOMIC DNA]</scope>
    <source>
        <strain evidence="12">DSM 100886 HEG_-6_39</strain>
    </source>
</reference>
<dbReference type="GO" id="GO:0042840">
    <property type="term" value="P:D-glucuronate catabolic process"/>
    <property type="evidence" value="ECO:0007669"/>
    <property type="project" value="TreeGrafter"/>
</dbReference>
<keyword evidence="12" id="KW-1185">Reference proteome</keyword>
<comment type="similarity">
    <text evidence="6">Belongs to the mannonate dehydratase family.</text>
</comment>
<gene>
    <name evidence="11" type="primary">uxuA_1</name>
    <name evidence="11" type="ORF">LuPra_02332</name>
</gene>
<name>A0A143PMX2_LUTPR</name>
<evidence type="ECO:0000256" key="9">
    <source>
        <dbReference type="ARBA" id="ARBA00023211"/>
    </source>
</evidence>
<evidence type="ECO:0000256" key="6">
    <source>
        <dbReference type="ARBA" id="ARBA00007389"/>
    </source>
</evidence>
<reference evidence="11 12" key="1">
    <citation type="journal article" date="2016" name="Genome Announc.">
        <title>First Complete Genome Sequence of a Subdivision 6 Acidobacterium Strain.</title>
        <authorList>
            <person name="Huang S."/>
            <person name="Vieira S."/>
            <person name="Bunk B."/>
            <person name="Riedel T."/>
            <person name="Sproer C."/>
            <person name="Overmann J."/>
        </authorList>
    </citation>
    <scope>NUCLEOTIDE SEQUENCE [LARGE SCALE GENOMIC DNA]</scope>
    <source>
        <strain evidence="12">DSM 100886 HEG_-6_39</strain>
    </source>
</reference>
<dbReference type="EC" id="4.2.1.8" evidence="7"/>
<dbReference type="Pfam" id="PF03786">
    <property type="entry name" value="UxuA"/>
    <property type="match status" value="2"/>
</dbReference>
<dbReference type="AlphaFoldDB" id="A0A143PMX2"/>
<dbReference type="EMBL" id="CP015136">
    <property type="protein sequence ID" value="AMY09119.1"/>
    <property type="molecule type" value="Genomic_DNA"/>
</dbReference>
<dbReference type="RefSeq" id="WP_110170896.1">
    <property type="nucleotide sequence ID" value="NZ_CP015136.1"/>
</dbReference>
<proteinExistence type="inferred from homology"/>
<keyword evidence="10 11" id="KW-0456">Lyase</keyword>
<dbReference type="PATRIC" id="fig|1813736.3.peg.2447"/>
<dbReference type="InterPro" id="IPR006311">
    <property type="entry name" value="TAT_signal"/>
</dbReference>
<keyword evidence="9" id="KW-0464">Manganese</keyword>
<dbReference type="PANTHER" id="PTHR30387">
    <property type="entry name" value="MANNONATE DEHYDRATASE"/>
    <property type="match status" value="1"/>
</dbReference>
<dbReference type="GO" id="GO:0030145">
    <property type="term" value="F:manganese ion binding"/>
    <property type="evidence" value="ECO:0007669"/>
    <property type="project" value="TreeGrafter"/>
</dbReference>
<evidence type="ECO:0000313" key="12">
    <source>
        <dbReference type="Proteomes" id="UP000076079"/>
    </source>
</evidence>
<evidence type="ECO:0000313" key="11">
    <source>
        <dbReference type="EMBL" id="AMY09119.1"/>
    </source>
</evidence>
<evidence type="ECO:0000256" key="4">
    <source>
        <dbReference type="ARBA" id="ARBA00002713"/>
    </source>
</evidence>
<dbReference type="STRING" id="1855912.LuPra_02332"/>
<comment type="pathway">
    <text evidence="5">Carbohydrate metabolism; pentose and glucuronate interconversion.</text>
</comment>
<accession>A0A143PMX2</accession>
<evidence type="ECO:0000256" key="5">
    <source>
        <dbReference type="ARBA" id="ARBA00004892"/>
    </source>
</evidence>
<comment type="function">
    <text evidence="4">Catalyzes the dehydration of D-mannonate.</text>
</comment>
<dbReference type="SUPFAM" id="SSF51658">
    <property type="entry name" value="Xylose isomerase-like"/>
    <property type="match status" value="1"/>
</dbReference>
<dbReference type="PROSITE" id="PS51318">
    <property type="entry name" value="TAT"/>
    <property type="match status" value="1"/>
</dbReference>
<evidence type="ECO:0000256" key="2">
    <source>
        <dbReference type="ARBA" id="ARBA00001936"/>
    </source>
</evidence>
<dbReference type="GO" id="GO:0008198">
    <property type="term" value="F:ferrous iron binding"/>
    <property type="evidence" value="ECO:0007669"/>
    <property type="project" value="TreeGrafter"/>
</dbReference>